<dbReference type="Proteomes" id="UP001190700">
    <property type="component" value="Unassembled WGS sequence"/>
</dbReference>
<gene>
    <name evidence="2" type="ORF">CYMTET_33202</name>
</gene>
<name>A0AAE0FDL3_9CHLO</name>
<sequence>MFTRRKIATLRQYLGALSWSTVLRNTHSKASFLQQRKTTMASTGRRESLISVLVSLGLFGFALCVAADLLLYDSEKNYEACMGKRPKSWAPYLGSGALLPFMLAMYIGNTRSKRAVKTVFYSRFFLFWRKDRSFRARIVIPFLLQFCLISVAVARLEDTTTADFDRSECSSTQESMASRDGDIHDGEYSTGGSFGFAAVICTSLYFMFADMRKIEREKLKRRYTSSNFYAEDIETDVYGRAMAFKRGRVRHDAGSSFKLTVP</sequence>
<organism evidence="2 3">
    <name type="scientific">Cymbomonas tetramitiformis</name>
    <dbReference type="NCBI Taxonomy" id="36881"/>
    <lineage>
        <taxon>Eukaryota</taxon>
        <taxon>Viridiplantae</taxon>
        <taxon>Chlorophyta</taxon>
        <taxon>Pyramimonadophyceae</taxon>
        <taxon>Pyramimonadales</taxon>
        <taxon>Pyramimonadaceae</taxon>
        <taxon>Cymbomonas</taxon>
    </lineage>
</organism>
<dbReference type="EMBL" id="LGRX02020189">
    <property type="protein sequence ID" value="KAK3257723.1"/>
    <property type="molecule type" value="Genomic_DNA"/>
</dbReference>
<dbReference type="AlphaFoldDB" id="A0AAE0FDL3"/>
<feature type="transmembrane region" description="Helical" evidence="1">
    <location>
        <begin position="89"/>
        <end position="107"/>
    </location>
</feature>
<evidence type="ECO:0000256" key="1">
    <source>
        <dbReference type="SAM" id="Phobius"/>
    </source>
</evidence>
<keyword evidence="1" id="KW-1133">Transmembrane helix</keyword>
<feature type="transmembrane region" description="Helical" evidence="1">
    <location>
        <begin position="49"/>
        <end position="69"/>
    </location>
</feature>
<feature type="transmembrane region" description="Helical" evidence="1">
    <location>
        <begin position="188"/>
        <end position="208"/>
    </location>
</feature>
<evidence type="ECO:0008006" key="4">
    <source>
        <dbReference type="Google" id="ProtNLM"/>
    </source>
</evidence>
<keyword evidence="1" id="KW-0472">Membrane</keyword>
<proteinExistence type="predicted"/>
<accession>A0AAE0FDL3</accession>
<keyword evidence="3" id="KW-1185">Reference proteome</keyword>
<evidence type="ECO:0000313" key="2">
    <source>
        <dbReference type="EMBL" id="KAK3257723.1"/>
    </source>
</evidence>
<feature type="transmembrane region" description="Helical" evidence="1">
    <location>
        <begin position="138"/>
        <end position="156"/>
    </location>
</feature>
<protein>
    <recommendedName>
        <fullName evidence="4">Transmembrane protein</fullName>
    </recommendedName>
</protein>
<keyword evidence="1" id="KW-0812">Transmembrane</keyword>
<evidence type="ECO:0000313" key="3">
    <source>
        <dbReference type="Proteomes" id="UP001190700"/>
    </source>
</evidence>
<comment type="caution">
    <text evidence="2">The sequence shown here is derived from an EMBL/GenBank/DDBJ whole genome shotgun (WGS) entry which is preliminary data.</text>
</comment>
<reference evidence="2 3" key="1">
    <citation type="journal article" date="2015" name="Genome Biol. Evol.">
        <title>Comparative Genomics of a Bacterivorous Green Alga Reveals Evolutionary Causalities and Consequences of Phago-Mixotrophic Mode of Nutrition.</title>
        <authorList>
            <person name="Burns J.A."/>
            <person name="Paasch A."/>
            <person name="Narechania A."/>
            <person name="Kim E."/>
        </authorList>
    </citation>
    <scope>NUCLEOTIDE SEQUENCE [LARGE SCALE GENOMIC DNA]</scope>
    <source>
        <strain evidence="2 3">PLY_AMNH</strain>
    </source>
</reference>